<feature type="compositionally biased region" description="Basic and acidic residues" evidence="1">
    <location>
        <begin position="135"/>
        <end position="144"/>
    </location>
</feature>
<feature type="compositionally biased region" description="Low complexity" evidence="1">
    <location>
        <begin position="75"/>
        <end position="89"/>
    </location>
</feature>
<feature type="region of interest" description="Disordered" evidence="1">
    <location>
        <begin position="565"/>
        <end position="593"/>
    </location>
</feature>
<dbReference type="InterPro" id="IPR043502">
    <property type="entry name" value="DNA/RNA_pol_sf"/>
</dbReference>
<dbReference type="PANTHER" id="PTHR15503:SF45">
    <property type="entry name" value="RNA-DIRECTED DNA POLYMERASE HOMOLOG"/>
    <property type="match status" value="1"/>
</dbReference>
<accession>A0A6L2J4A5</accession>
<dbReference type="PANTHER" id="PTHR15503">
    <property type="entry name" value="LDOC1 RELATED"/>
    <property type="match status" value="1"/>
</dbReference>
<proteinExistence type="predicted"/>
<dbReference type="InterPro" id="IPR032567">
    <property type="entry name" value="RTL1-rel"/>
</dbReference>
<keyword evidence="3" id="KW-0695">RNA-directed DNA polymerase</keyword>
<comment type="caution">
    <text evidence="3">The sequence shown here is derived from an EMBL/GenBank/DDBJ whole genome shotgun (WGS) entry which is preliminary data.</text>
</comment>
<dbReference type="Pfam" id="PF17919">
    <property type="entry name" value="RT_RNaseH_2"/>
    <property type="match status" value="1"/>
</dbReference>
<dbReference type="GO" id="GO:0003964">
    <property type="term" value="F:RNA-directed DNA polymerase activity"/>
    <property type="evidence" value="ECO:0007669"/>
    <property type="project" value="UniProtKB-KW"/>
</dbReference>
<gene>
    <name evidence="3" type="ORF">Tci_003560</name>
</gene>
<keyword evidence="3" id="KW-0548">Nucleotidyltransferase</keyword>
<dbReference type="InterPro" id="IPR041577">
    <property type="entry name" value="RT_RNaseH_2"/>
</dbReference>
<dbReference type="CDD" id="cd00303">
    <property type="entry name" value="retropepsin_like"/>
    <property type="match status" value="1"/>
</dbReference>
<dbReference type="Gene3D" id="2.40.70.10">
    <property type="entry name" value="Acid Proteases"/>
    <property type="match status" value="1"/>
</dbReference>
<sequence length="1184" mass="132337">MFVDLVIEYDKPISAFARLLIRSQLESFDIVIVFVELIAHHLLKDPYHCASHYTYYYPPVIHVDTSLIPTKTPTISPITSTIPPTAPTTHYTSPFIHTDSSDDDTPDTPPSPTHEIPSVQVAPPTVDYSSSVHFTSDDSSRDSPSDSSSETSLDSSLDAISNSSSGYSPSDHSSPALPSGMRSSHQLCLSVPSILYSSAAIIERPSHSSSASPSHKRNRTSNSVMDLKVNSDESYELYVPRETSLRVDVDVEGSDEPYSEPDIDPKVQAEINECIAYVDALRAEGIDARVVVETVAQEEVETSTRDTIEVRDDRVMHLVMSDDILEPAQKEGAIERDQRPMTVATSQQSDVLLERTSELERDNTRLKGTLDVATEALEAHDTTRNHKPLAEGGDEQGDKNGDDYEGGNGGGNGNGNENREVNGNGNGGGNDNRNSNRNGGGNGYENHNVNFKGFMPIARECTYQDFLKCQPLNFNGTEGVIWMTCCALTWWNSHKRTIRIDAAYELAMLWTRIVSDEEDKVERFFGGLSDNIQGNVISVEPTRHQDAIRITNNLMDQKLKGYAKSAENKRRKDCPKLKNQNRGNKTGNKTRNNEATTKAYAIREGGANPDSNVITGMFLFNNCYASMLFDSGGDRSFVSSTFSALLDVAPSTLDTSYDVELADGRISKTNVVLRGCTLGLLGHLFDIDLMPVELGSFDVIIGMDWLANGSKLKLHIISCTKTHKYMKKGCQVYLVQVTSKKTDDKSKEKRLEDVPIVREFPKVFPEDLPGLPPARQFEFQINLVPSTAPVTRAPYQLAPAEMQELSTYAMILALPEGSENFVVYCDASHKGLGAILMQKEKVIPYTSRQLMVHKKNYTTHDLEFGAVLFTLKMWRHYLDGNWSGHDLDNHRSPDQYSYFLPIRKDDSLKKLMRQYLKEVAEDGNSQLTSPKIIHETTEKIVQIKSRIQAIRDHQKSYADIRWKPLEFQVGDKLSRVHITFHVSNLKKCLPDETLVIPFDEIQIHYKLQFVEEPVEIIDREVKRLKQSRILIVKVCSAENRSINKAYVSSGTVEYCWELLKRLRFVPTDRVIQFLLKALCVPAGSSSCDSAGHIEAVPASYDIVPAGKGIRVYKFNLAYVAMIKWVVELPFNACLLSSTRSETFISTSVKEIDIVQLGIVSQVGLKLLLRFTSVYEAMRSFYTAS</sequence>
<feature type="region of interest" description="Disordered" evidence="1">
    <location>
        <begin position="205"/>
        <end position="225"/>
    </location>
</feature>
<dbReference type="Pfam" id="PF08284">
    <property type="entry name" value="RVP_2"/>
    <property type="match status" value="1"/>
</dbReference>
<keyword evidence="3" id="KW-0808">Transferase</keyword>
<organism evidence="3">
    <name type="scientific">Tanacetum cinerariifolium</name>
    <name type="common">Dalmatian daisy</name>
    <name type="synonym">Chrysanthemum cinerariifolium</name>
    <dbReference type="NCBI Taxonomy" id="118510"/>
    <lineage>
        <taxon>Eukaryota</taxon>
        <taxon>Viridiplantae</taxon>
        <taxon>Streptophyta</taxon>
        <taxon>Embryophyta</taxon>
        <taxon>Tracheophyta</taxon>
        <taxon>Spermatophyta</taxon>
        <taxon>Magnoliopsida</taxon>
        <taxon>eudicotyledons</taxon>
        <taxon>Gunneridae</taxon>
        <taxon>Pentapetalae</taxon>
        <taxon>asterids</taxon>
        <taxon>campanulids</taxon>
        <taxon>Asterales</taxon>
        <taxon>Asteraceae</taxon>
        <taxon>Asteroideae</taxon>
        <taxon>Anthemideae</taxon>
        <taxon>Anthemidinae</taxon>
        <taxon>Tanacetum</taxon>
    </lineage>
</organism>
<dbReference type="AlphaFoldDB" id="A0A6L2J4A5"/>
<feature type="region of interest" description="Disordered" evidence="1">
    <location>
        <begin position="376"/>
        <end position="444"/>
    </location>
</feature>
<dbReference type="SUPFAM" id="SSF56672">
    <property type="entry name" value="DNA/RNA polymerases"/>
    <property type="match status" value="1"/>
</dbReference>
<feature type="region of interest" description="Disordered" evidence="1">
    <location>
        <begin position="75"/>
        <end position="183"/>
    </location>
</feature>
<feature type="compositionally biased region" description="Polar residues" evidence="1">
    <location>
        <begin position="578"/>
        <end position="593"/>
    </location>
</feature>
<name>A0A6L2J4A5_TANCI</name>
<evidence type="ECO:0000259" key="2">
    <source>
        <dbReference type="Pfam" id="PF17919"/>
    </source>
</evidence>
<evidence type="ECO:0000256" key="1">
    <source>
        <dbReference type="SAM" id="MobiDB-lite"/>
    </source>
</evidence>
<reference evidence="3" key="1">
    <citation type="journal article" date="2019" name="Sci. Rep.">
        <title>Draft genome of Tanacetum cinerariifolium, the natural source of mosquito coil.</title>
        <authorList>
            <person name="Yamashiro T."/>
            <person name="Shiraishi A."/>
            <person name="Satake H."/>
            <person name="Nakayama K."/>
        </authorList>
    </citation>
    <scope>NUCLEOTIDE SEQUENCE</scope>
</reference>
<feature type="compositionally biased region" description="Low complexity" evidence="1">
    <location>
        <begin position="145"/>
        <end position="174"/>
    </location>
</feature>
<evidence type="ECO:0000313" key="3">
    <source>
        <dbReference type="EMBL" id="GEU31582.1"/>
    </source>
</evidence>
<protein>
    <submittedName>
        <fullName evidence="3">Putative reverse transcriptase domain-containing protein</fullName>
    </submittedName>
</protein>
<dbReference type="EMBL" id="BKCJ010000266">
    <property type="protein sequence ID" value="GEU31582.1"/>
    <property type="molecule type" value="Genomic_DNA"/>
</dbReference>
<dbReference type="InterPro" id="IPR021109">
    <property type="entry name" value="Peptidase_aspartic_dom_sf"/>
</dbReference>
<feature type="domain" description="Reverse transcriptase/retrotransposon-derived protein RNase H-like" evidence="2">
    <location>
        <begin position="802"/>
        <end position="880"/>
    </location>
</feature>
<feature type="compositionally biased region" description="Basic and acidic residues" evidence="1">
    <location>
        <begin position="566"/>
        <end position="576"/>
    </location>
</feature>